<evidence type="ECO:0008006" key="4">
    <source>
        <dbReference type="Google" id="ProtNLM"/>
    </source>
</evidence>
<name>A0ABD1IZW1_9TELE</name>
<proteinExistence type="predicted"/>
<evidence type="ECO:0000256" key="1">
    <source>
        <dbReference type="SAM" id="Phobius"/>
    </source>
</evidence>
<organism evidence="2 3">
    <name type="scientific">Coilia grayii</name>
    <name type="common">Gray's grenadier anchovy</name>
    <dbReference type="NCBI Taxonomy" id="363190"/>
    <lineage>
        <taxon>Eukaryota</taxon>
        <taxon>Metazoa</taxon>
        <taxon>Chordata</taxon>
        <taxon>Craniata</taxon>
        <taxon>Vertebrata</taxon>
        <taxon>Euteleostomi</taxon>
        <taxon>Actinopterygii</taxon>
        <taxon>Neopterygii</taxon>
        <taxon>Teleostei</taxon>
        <taxon>Clupei</taxon>
        <taxon>Clupeiformes</taxon>
        <taxon>Clupeoidei</taxon>
        <taxon>Engraulidae</taxon>
        <taxon>Coilinae</taxon>
        <taxon>Coilia</taxon>
    </lineage>
</organism>
<evidence type="ECO:0000313" key="2">
    <source>
        <dbReference type="EMBL" id="KAL2079143.1"/>
    </source>
</evidence>
<feature type="transmembrane region" description="Helical" evidence="1">
    <location>
        <begin position="82"/>
        <end position="103"/>
    </location>
</feature>
<comment type="caution">
    <text evidence="2">The sequence shown here is derived from an EMBL/GenBank/DDBJ whole genome shotgun (WGS) entry which is preliminary data.</text>
</comment>
<protein>
    <recommendedName>
        <fullName evidence="4">G-protein coupled receptors family 1 profile domain-containing protein</fullName>
    </recommendedName>
</protein>
<dbReference type="EMBL" id="JBHFQA010000022">
    <property type="protein sequence ID" value="KAL2079143.1"/>
    <property type="molecule type" value="Genomic_DNA"/>
</dbReference>
<keyword evidence="1" id="KW-1133">Transmembrane helix</keyword>
<accession>A0ABD1IZW1</accession>
<gene>
    <name evidence="2" type="ORF">ACEWY4_024887</name>
</gene>
<dbReference type="Proteomes" id="UP001591681">
    <property type="component" value="Unassembled WGS sequence"/>
</dbReference>
<sequence>MDHNPLENQKPRSPVGDFRQKNMFLDHRDDFGDTFAVLMIFVAIFLAVGICLGLPLLIYTLRRLHLFLRRGGRITAFMASVLLFDFLELVMSSVVVIVLARGVCLIRSIKCRLMLFLWLAMQFCGLHFHQLAALEGILALINPMLTSSWPFVLFTVAVSLLEWVFLVAYVGAAPHLESPAAYAVWFLLAVMLLLVTGALTYLYQSPKDERWYRAKKTGRLALATVSLLVVYSPHFFARGILFEHDSPQEPEVNAPAMVGCLSVVILQLVVDPLLCVLFFKDIPDMQIDTDIPSVPRMSFD</sequence>
<feature type="transmembrane region" description="Helical" evidence="1">
    <location>
        <begin position="115"/>
        <end position="141"/>
    </location>
</feature>
<evidence type="ECO:0000313" key="3">
    <source>
        <dbReference type="Proteomes" id="UP001591681"/>
    </source>
</evidence>
<feature type="transmembrane region" description="Helical" evidence="1">
    <location>
        <begin position="148"/>
        <end position="170"/>
    </location>
</feature>
<feature type="transmembrane region" description="Helical" evidence="1">
    <location>
        <begin position="256"/>
        <end position="279"/>
    </location>
</feature>
<feature type="transmembrane region" description="Helical" evidence="1">
    <location>
        <begin position="219"/>
        <end position="236"/>
    </location>
</feature>
<reference evidence="2 3" key="1">
    <citation type="submission" date="2024-09" db="EMBL/GenBank/DDBJ databases">
        <title>A chromosome-level genome assembly of Gray's grenadier anchovy, Coilia grayii.</title>
        <authorList>
            <person name="Fu Z."/>
        </authorList>
    </citation>
    <scope>NUCLEOTIDE SEQUENCE [LARGE SCALE GENOMIC DNA]</scope>
    <source>
        <strain evidence="2">G4</strain>
        <tissue evidence="2">Muscle</tissue>
    </source>
</reference>
<keyword evidence="1" id="KW-0812">Transmembrane</keyword>
<keyword evidence="1" id="KW-0472">Membrane</keyword>
<keyword evidence="3" id="KW-1185">Reference proteome</keyword>
<dbReference type="AlphaFoldDB" id="A0ABD1IZW1"/>
<feature type="transmembrane region" description="Helical" evidence="1">
    <location>
        <begin position="35"/>
        <end position="61"/>
    </location>
</feature>
<feature type="transmembrane region" description="Helical" evidence="1">
    <location>
        <begin position="182"/>
        <end position="203"/>
    </location>
</feature>